<dbReference type="PANTHER" id="PTHR11260">
    <property type="entry name" value="GLUTATHIONE S-TRANSFERASE, GST, SUPERFAMILY, GST DOMAIN CONTAINING"/>
    <property type="match status" value="1"/>
</dbReference>
<dbReference type="SUPFAM" id="SSF47616">
    <property type="entry name" value="GST C-terminal domain-like"/>
    <property type="match status" value="1"/>
</dbReference>
<dbReference type="PANTHER" id="PTHR11260:SF711">
    <property type="entry name" value="GLUTATHIONE S-TRANSFERASE U9"/>
    <property type="match status" value="1"/>
</dbReference>
<dbReference type="AlphaFoldDB" id="A0A6G1EC13"/>
<feature type="compositionally biased region" description="Polar residues" evidence="1">
    <location>
        <begin position="1"/>
        <end position="16"/>
    </location>
</feature>
<dbReference type="Pfam" id="PF02798">
    <property type="entry name" value="GST_N"/>
    <property type="match status" value="1"/>
</dbReference>
<dbReference type="SFLD" id="SFLDS00019">
    <property type="entry name" value="Glutathione_Transferase_(cytos"/>
    <property type="match status" value="1"/>
</dbReference>
<dbReference type="GO" id="GO:0004364">
    <property type="term" value="F:glutathione transferase activity"/>
    <property type="evidence" value="ECO:0007669"/>
    <property type="project" value="TreeGrafter"/>
</dbReference>
<sequence length="264" mass="28425">MNSSSMDKYDSQQLTGTGEARSMAMSAAQPKEAKLYGAWGSAHAAMARNALELKGVQYEYVEEDLERKSETLVRLNPVHGGKVPVLVVDGRPLAESLVILEYVDEVWPQAPRLLPPSSSPLARAAARFWARFFHGEVSPLSRPAVFAAREEERAEAVREMRARMAVMEAGLERDFPSAAGEDGPFLLGRMPGLLDVILGSCAAGTRAISALAGEEVVDSGALPRVHASMAAFDELVAGFGTSVPHEVLLARLLAREERKRAASA</sequence>
<evidence type="ECO:0000313" key="4">
    <source>
        <dbReference type="Proteomes" id="UP000479710"/>
    </source>
</evidence>
<dbReference type="InterPro" id="IPR036282">
    <property type="entry name" value="Glutathione-S-Trfase_C_sf"/>
</dbReference>
<dbReference type="Gene3D" id="3.40.30.10">
    <property type="entry name" value="Glutaredoxin"/>
    <property type="match status" value="1"/>
</dbReference>
<dbReference type="EMBL" id="SPHZ02000004">
    <property type="protein sequence ID" value="KAF0922136.1"/>
    <property type="molecule type" value="Genomic_DNA"/>
</dbReference>
<protein>
    <recommendedName>
        <fullName evidence="2">GST N-terminal domain-containing protein</fullName>
    </recommendedName>
</protein>
<reference evidence="3 4" key="1">
    <citation type="submission" date="2019-11" db="EMBL/GenBank/DDBJ databases">
        <title>Whole genome sequence of Oryza granulata.</title>
        <authorList>
            <person name="Li W."/>
        </authorList>
    </citation>
    <scope>NUCLEOTIDE SEQUENCE [LARGE SCALE GENOMIC DNA]</scope>
    <source>
        <strain evidence="4">cv. Menghai</strain>
        <tissue evidence="3">Leaf</tissue>
    </source>
</reference>
<dbReference type="PROSITE" id="PS50404">
    <property type="entry name" value="GST_NTER"/>
    <property type="match status" value="1"/>
</dbReference>
<dbReference type="SUPFAM" id="SSF52833">
    <property type="entry name" value="Thioredoxin-like"/>
    <property type="match status" value="1"/>
</dbReference>
<feature type="domain" description="GST N-terminal" evidence="2">
    <location>
        <begin position="31"/>
        <end position="111"/>
    </location>
</feature>
<dbReference type="InterPro" id="IPR045073">
    <property type="entry name" value="Omega/Tau-like"/>
</dbReference>
<dbReference type="GO" id="GO:0006749">
    <property type="term" value="P:glutathione metabolic process"/>
    <property type="evidence" value="ECO:0007669"/>
    <property type="project" value="TreeGrafter"/>
</dbReference>
<accession>A0A6G1EC13</accession>
<gene>
    <name evidence="3" type="ORF">E2562_027757</name>
</gene>
<feature type="region of interest" description="Disordered" evidence="1">
    <location>
        <begin position="1"/>
        <end position="26"/>
    </location>
</feature>
<dbReference type="SFLD" id="SFLDG00358">
    <property type="entry name" value="Main_(cytGST)"/>
    <property type="match status" value="1"/>
</dbReference>
<evidence type="ECO:0000256" key="1">
    <source>
        <dbReference type="SAM" id="MobiDB-lite"/>
    </source>
</evidence>
<organism evidence="3 4">
    <name type="scientific">Oryza meyeriana var. granulata</name>
    <dbReference type="NCBI Taxonomy" id="110450"/>
    <lineage>
        <taxon>Eukaryota</taxon>
        <taxon>Viridiplantae</taxon>
        <taxon>Streptophyta</taxon>
        <taxon>Embryophyta</taxon>
        <taxon>Tracheophyta</taxon>
        <taxon>Spermatophyta</taxon>
        <taxon>Magnoliopsida</taxon>
        <taxon>Liliopsida</taxon>
        <taxon>Poales</taxon>
        <taxon>Poaceae</taxon>
        <taxon>BOP clade</taxon>
        <taxon>Oryzoideae</taxon>
        <taxon>Oryzeae</taxon>
        <taxon>Oryzinae</taxon>
        <taxon>Oryza</taxon>
        <taxon>Oryza meyeriana</taxon>
    </lineage>
</organism>
<dbReference type="GO" id="GO:0005737">
    <property type="term" value="C:cytoplasm"/>
    <property type="evidence" value="ECO:0007669"/>
    <property type="project" value="TreeGrafter"/>
</dbReference>
<evidence type="ECO:0000313" key="3">
    <source>
        <dbReference type="EMBL" id="KAF0922136.1"/>
    </source>
</evidence>
<dbReference type="Proteomes" id="UP000479710">
    <property type="component" value="Unassembled WGS sequence"/>
</dbReference>
<evidence type="ECO:0000259" key="2">
    <source>
        <dbReference type="PROSITE" id="PS50404"/>
    </source>
</evidence>
<dbReference type="CDD" id="cd03058">
    <property type="entry name" value="GST_N_Tau"/>
    <property type="match status" value="1"/>
</dbReference>
<proteinExistence type="predicted"/>
<keyword evidence="4" id="KW-1185">Reference proteome</keyword>
<dbReference type="InterPro" id="IPR040079">
    <property type="entry name" value="Glutathione_S-Trfase"/>
</dbReference>
<name>A0A6G1EC13_9ORYZ</name>
<dbReference type="Gene3D" id="1.20.1050.10">
    <property type="match status" value="1"/>
</dbReference>
<dbReference type="InterPro" id="IPR036249">
    <property type="entry name" value="Thioredoxin-like_sf"/>
</dbReference>
<dbReference type="OrthoDB" id="4951845at2759"/>
<dbReference type="InterPro" id="IPR004045">
    <property type="entry name" value="Glutathione_S-Trfase_N"/>
</dbReference>
<comment type="caution">
    <text evidence="3">The sequence shown here is derived from an EMBL/GenBank/DDBJ whole genome shotgun (WGS) entry which is preliminary data.</text>
</comment>